<evidence type="ECO:0000313" key="2">
    <source>
        <dbReference type="EMBL" id="QOY86625.1"/>
    </source>
</evidence>
<feature type="region of interest" description="Disordered" evidence="1">
    <location>
        <begin position="214"/>
        <end position="263"/>
    </location>
</feature>
<feature type="compositionally biased region" description="Basic and acidic residues" evidence="1">
    <location>
        <begin position="277"/>
        <end position="287"/>
    </location>
</feature>
<gene>
    <name evidence="2" type="ORF">IRI77_28115</name>
</gene>
<dbReference type="InterPro" id="IPR021327">
    <property type="entry name" value="DUF2934"/>
</dbReference>
<accession>A0A7S7NN78</accession>
<feature type="region of interest" description="Disordered" evidence="1">
    <location>
        <begin position="105"/>
        <end position="126"/>
    </location>
</feature>
<dbReference type="EMBL" id="CP063849">
    <property type="protein sequence ID" value="QOY86625.1"/>
    <property type="molecule type" value="Genomic_DNA"/>
</dbReference>
<keyword evidence="3" id="KW-1185">Reference proteome</keyword>
<sequence length="371" mass="40508">MSPFLAKLPPPATVDRESAGWRKTWILAFAWVCAATPAGGRLLCWTAGASLDTAPTDLNSKGPIRHNNDTMAVVTSVAAANGKWPIRRSGCKSGANIPAARIQVSGPTADSADTRRGPGLGNWQSRSQASKASGAFAWDPETTFESRHGGITADDCRIAALIGSVYHGNAYGKIAVRDASGERNADFKVIARGHVTGFRHRPRITLEDGAFSRPFPQRKLSRQPNSAIGFLGAGDQKQPTSGRRKALATGPPRAAARSMNEPKRIAEERRDLAEHTHLNGAEHRGSNDHLTGQQTSRHKPEHSTTAYLQAQWENRISWMEYGVSEVSRELREEDIAAFAYELWQLRGCPEGSPQEDWYRAVTALNSRTQTH</sequence>
<dbReference type="KEGG" id="pfer:IRI77_28115"/>
<dbReference type="RefSeq" id="WP_194448294.1">
    <property type="nucleotide sequence ID" value="NZ_CP063849.1"/>
</dbReference>
<dbReference type="AlphaFoldDB" id="A0A7S7NN78"/>
<protein>
    <submittedName>
        <fullName evidence="2">DUF2934 domain-containing protein</fullName>
    </submittedName>
</protein>
<dbReference type="Pfam" id="PF11154">
    <property type="entry name" value="DUF2934"/>
    <property type="match status" value="1"/>
</dbReference>
<reference evidence="2 3" key="1">
    <citation type="submission" date="2020-10" db="EMBL/GenBank/DDBJ databases">
        <title>Complete genome sequence of Paludibaculum fermentans P105T, a facultatively anaerobic acidobacterium capable of dissimilatory Fe(III) reduction.</title>
        <authorList>
            <person name="Dedysh S.N."/>
            <person name="Beletsky A.V."/>
            <person name="Kulichevskaya I.S."/>
            <person name="Mardanov A.V."/>
            <person name="Ravin N.V."/>
        </authorList>
    </citation>
    <scope>NUCLEOTIDE SEQUENCE [LARGE SCALE GENOMIC DNA]</scope>
    <source>
        <strain evidence="2 3">P105</strain>
    </source>
</reference>
<evidence type="ECO:0000256" key="1">
    <source>
        <dbReference type="SAM" id="MobiDB-lite"/>
    </source>
</evidence>
<proteinExistence type="predicted"/>
<organism evidence="2 3">
    <name type="scientific">Paludibaculum fermentans</name>
    <dbReference type="NCBI Taxonomy" id="1473598"/>
    <lineage>
        <taxon>Bacteria</taxon>
        <taxon>Pseudomonadati</taxon>
        <taxon>Acidobacteriota</taxon>
        <taxon>Terriglobia</taxon>
        <taxon>Bryobacterales</taxon>
        <taxon>Bryobacteraceae</taxon>
        <taxon>Paludibaculum</taxon>
    </lineage>
</organism>
<evidence type="ECO:0000313" key="3">
    <source>
        <dbReference type="Proteomes" id="UP000593892"/>
    </source>
</evidence>
<dbReference type="Proteomes" id="UP000593892">
    <property type="component" value="Chromosome"/>
</dbReference>
<name>A0A7S7NN78_PALFE</name>
<feature type="region of interest" description="Disordered" evidence="1">
    <location>
        <begin position="277"/>
        <end position="303"/>
    </location>
</feature>